<keyword evidence="2" id="KW-1185">Reference proteome</keyword>
<evidence type="ECO:0000313" key="1">
    <source>
        <dbReference type="EMBL" id="EGX90396.1"/>
    </source>
</evidence>
<dbReference type="EMBL" id="JH126403">
    <property type="protein sequence ID" value="EGX90396.1"/>
    <property type="molecule type" value="Genomic_DNA"/>
</dbReference>
<reference evidence="1 2" key="1">
    <citation type="journal article" date="2011" name="Genome Biol.">
        <title>Genome sequence of the insect pathogenic fungus Cordyceps militaris, a valued traditional Chinese medicine.</title>
        <authorList>
            <person name="Zheng P."/>
            <person name="Xia Y."/>
            <person name="Xiao G."/>
            <person name="Xiong C."/>
            <person name="Hu X."/>
            <person name="Zhang S."/>
            <person name="Zheng H."/>
            <person name="Huang Y."/>
            <person name="Zhou Y."/>
            <person name="Wang S."/>
            <person name="Zhao G.P."/>
            <person name="Liu X."/>
            <person name="St Leger R.J."/>
            <person name="Wang C."/>
        </authorList>
    </citation>
    <scope>NUCLEOTIDE SEQUENCE [LARGE SCALE GENOMIC DNA]</scope>
    <source>
        <strain evidence="1 2">CM01</strain>
    </source>
</reference>
<name>G3JL22_CORMM</name>
<protein>
    <submittedName>
        <fullName evidence="1">Uncharacterized protein</fullName>
    </submittedName>
</protein>
<dbReference type="RefSeq" id="XP_006672017.1">
    <property type="nucleotide sequence ID" value="XM_006671954.1"/>
</dbReference>
<accession>G3JL22</accession>
<dbReference type="KEGG" id="cmt:CCM_06816"/>
<sequence>MVPLRGLEWPMQSLGLFKAKRPTSGKDDWAAFALSRRTFDIAALGPMAKEHTSEPVVPSSPVMDTMRLSAKDAGCRRHLFCANGVKAVALPPVIHRTSGGEIGRTMNTRLRNEEECGRGYENAWQTEVLERWEQIHNLPIRFRLPRNLTSSEANRPTQKDFVLSCFWEGKRQGENRQKPTNNGARTVLLLVSGLVPAGILIVAMDRHGHRSDDQSAGDGVCGWPPTSKDKERSLLIRTRFSEEFGLDCLAWGRFGLPGDGLAVPEAFYWSNRASCSLPK</sequence>
<dbReference type="AlphaFoldDB" id="G3JL22"/>
<gene>
    <name evidence="1" type="ORF">CCM_06816</name>
</gene>
<proteinExistence type="predicted"/>
<dbReference type="InParanoid" id="G3JL22"/>
<evidence type="ECO:0000313" key="2">
    <source>
        <dbReference type="Proteomes" id="UP000001610"/>
    </source>
</evidence>
<organism evidence="1 2">
    <name type="scientific">Cordyceps militaris (strain CM01)</name>
    <name type="common">Caterpillar fungus</name>
    <dbReference type="NCBI Taxonomy" id="983644"/>
    <lineage>
        <taxon>Eukaryota</taxon>
        <taxon>Fungi</taxon>
        <taxon>Dikarya</taxon>
        <taxon>Ascomycota</taxon>
        <taxon>Pezizomycotina</taxon>
        <taxon>Sordariomycetes</taxon>
        <taxon>Hypocreomycetidae</taxon>
        <taxon>Hypocreales</taxon>
        <taxon>Cordycipitaceae</taxon>
        <taxon>Cordyceps</taxon>
    </lineage>
</organism>
<dbReference type="VEuPathDB" id="FungiDB:CCM_06816"/>
<dbReference type="Proteomes" id="UP000001610">
    <property type="component" value="Unassembled WGS sequence"/>
</dbReference>
<dbReference type="GeneID" id="18168827"/>
<dbReference type="HOGENOM" id="CLU_997532_0_0_1"/>